<dbReference type="InterPro" id="IPR016036">
    <property type="entry name" value="Malonyl_transacylase_ACP-bd"/>
</dbReference>
<dbReference type="InterPro" id="IPR042104">
    <property type="entry name" value="PKS_dehydratase_sf"/>
</dbReference>
<dbReference type="PROSITE" id="PS52004">
    <property type="entry name" value="KS3_2"/>
    <property type="match status" value="2"/>
</dbReference>
<evidence type="ECO:0000256" key="2">
    <source>
        <dbReference type="ARBA" id="ARBA00022450"/>
    </source>
</evidence>
<dbReference type="CDD" id="cd05195">
    <property type="entry name" value="enoyl_red"/>
    <property type="match status" value="1"/>
</dbReference>
<evidence type="ECO:0000256" key="4">
    <source>
        <dbReference type="ARBA" id="ARBA00022679"/>
    </source>
</evidence>
<dbReference type="Pfam" id="PF13602">
    <property type="entry name" value="ADH_zinc_N_2"/>
    <property type="match status" value="1"/>
</dbReference>
<dbReference type="GO" id="GO:0033068">
    <property type="term" value="P:macrolide biosynthetic process"/>
    <property type="evidence" value="ECO:0007669"/>
    <property type="project" value="UniProtKB-ARBA"/>
</dbReference>
<feature type="region of interest" description="N-terminal hotdog fold" evidence="14">
    <location>
        <begin position="2528"/>
        <end position="2647"/>
    </location>
</feature>
<dbReference type="InterPro" id="IPR032821">
    <property type="entry name" value="PKS_assoc"/>
</dbReference>
<dbReference type="GO" id="GO:0047879">
    <property type="term" value="F:erythronolide synthase activity"/>
    <property type="evidence" value="ECO:0007669"/>
    <property type="project" value="UniProtKB-EC"/>
</dbReference>
<dbReference type="InterPro" id="IPR020807">
    <property type="entry name" value="PKS_DH"/>
</dbReference>
<evidence type="ECO:0000256" key="1">
    <source>
        <dbReference type="ARBA" id="ARBA00001957"/>
    </source>
</evidence>
<dbReference type="InterPro" id="IPR050091">
    <property type="entry name" value="PKS_NRPS_Biosynth_Enz"/>
</dbReference>
<dbReference type="InterPro" id="IPR006162">
    <property type="entry name" value="Ppantetheine_attach_site"/>
</dbReference>
<dbReference type="Gene3D" id="3.10.129.110">
    <property type="entry name" value="Polyketide synthase dehydratase"/>
    <property type="match status" value="2"/>
</dbReference>
<dbReference type="PANTHER" id="PTHR43775:SF51">
    <property type="entry name" value="INACTIVE PHENOLPHTHIOCEROL SYNTHESIS POLYKETIDE SYNTHASE TYPE I PKS1-RELATED"/>
    <property type="match status" value="1"/>
</dbReference>
<dbReference type="Proteomes" id="UP000239494">
    <property type="component" value="Unassembled WGS sequence"/>
</dbReference>
<dbReference type="SUPFAM" id="SSF47336">
    <property type="entry name" value="ACP-like"/>
    <property type="match status" value="2"/>
</dbReference>
<dbReference type="PROSITE" id="PS50075">
    <property type="entry name" value="CARRIER"/>
    <property type="match status" value="2"/>
</dbReference>
<dbReference type="PROSITE" id="PS00012">
    <property type="entry name" value="PHOSPHOPANTETHEINE"/>
    <property type="match status" value="2"/>
</dbReference>
<keyword evidence="19" id="KW-1185">Reference proteome</keyword>
<feature type="domain" description="Carrier" evidence="15">
    <location>
        <begin position="3569"/>
        <end position="3644"/>
    </location>
</feature>
<dbReference type="SMART" id="SM00827">
    <property type="entry name" value="PKS_AT"/>
    <property type="match status" value="2"/>
</dbReference>
<dbReference type="OrthoDB" id="9778690at2"/>
<dbReference type="FunFam" id="3.90.180.10:FF:000032">
    <property type="entry name" value="Probable polyketide synthase pks1"/>
    <property type="match status" value="1"/>
</dbReference>
<sequence length="3715" mass="388705">MGQTDNEEKLRDYLKRATVDLRESRRRVRELEDSAHEPIAIIGMACRLPGGVGSPEELWRLVADRRDAVGPFPDNRGWDLGALYHPDPDHQGTSYTREGGFLHDADAFDAEFFGISPREALTVDPQQRLLLETAWEAVERAGIDPVSLRGSRTGVFAGVMYDDYGSRMPHAPEGFEGYLLMGSTGSVASGRVAYTFGFEGPAVTVDTACSSSLVSLHIAAQALRQGDCGLALAGGVTVMATPGTFVEFSRQRGLSTDGRCKSFSADADGTGWAEGAGLLLLERLSDAERNGHTVLAVIRGSAVNQDGASSQLTAPNGPAQERVIRAALADARLSTSDVDVVEAHGTGTRLGDPIEANALLATYGQDRETPLKLGSLKSNIGHTQAAAGVAGVIKMVMAMRHKTFPATLHVDEPTPHVDWTTGSIDLLTDNQAWPEADRPRRAAVSSFGVSGTNAHVVLEQAPVRPPVAPTTTTVPAPLLLSAKSEAALTARAGQLLPLVAGDRAALAWSLATTRTSFDHRAVVLDDDGLRALAAGKSAPGLVTGSVTPGGLAFLFSGQGSQRAGMGRELYESQPVFAAAFDEVCAELDRHLDLPLKDVVFEREDLLDQTAYTQPALFAVEVALHRLVTHHGVTPTVLIGHSIGELAAAHVAGVFSLADAATLVCARARLMQALPGGGAMVALQANESEVREWLVPGADIAGLNAPDNTVVSGDEQAVLAVAELCREAGRKATRLTLSHAFHSHHLDPMLDELTAVARTLAHHPLRVPVISNVTGEPVTGYTPDYWAEQARGAVRYHDGLANLGAATALELGPDATLSALTPDSTPLLRKGKPESDTYLTALARLHVRGTAVDWTTVLPEAAVVELPTYPFQRERYWLDAPRDVDAAGLGLTPEHHPLLTSVISEPEGDTVQLTGVVPARSWIADHVIGGTTLVPGTAFLEIAARAADLLGCGGVDELALHLPLPLGVDDVALRVTAGPAEADGGRELAIYARQDDEWTRHASGRLSGSRTAAATFPWPPEGEPVGPADLYPRLADLGYEYGPAFQGLVGAWRAGDERFAEVELPRDRHDEAGRFGLHPALLDAALHALLLDAGAGATRVPSAFGGVAVHSTGATAVRARLTRLGDDAVSVDLTDPSGRPVATISRLEVRATAATRPLYRVEWVPVPTGDQPDDVETLVVAVPPDGVDGVHALTASVLAELQDRIGRGSRLAVVTSGAVAARPGDPIGSLAHSAVTGLVRSARAEHPDLFRLVDVDRPADAHLALASAEPEVAVRDGQVLAPRLTRADAAAGGPLDVTGTVLVTGATGTLGGLVARHLVDHHGARHLLLLSRSGDESPRGRALVDELTGLGADVRLVACDAADRDRLAEVIAAVDPAHPLTAVVHAAGVLDDATTTSLTPERLTAVLRPKVDAAANLHELTADLPLGHLVLFSSIAGTTGNPGQGAYAAANTYLDALAAHRRSAGLPATSLAWGLWAEEGMAAELSAGDRERIARAGVAPMTAAEGLALLDAALGSAEASLVPAKLDLAAVRSRGDVPALFRVLVRPRVQRAAAPSALGEAEVADLVRTEIATVLGHSGHAAIAPDRPFSDLGFDSLTAVELRNRLASATGLALPTTMVFDHPNPAALAVFLLDRLAGAKAEVRTTTAAATDEPIAIVGMACRYPGGVTTPDELWDLVANGRDAIGDFPADRGWNLDDLFDADPDAIGKTYARTGGFLHEAADFDAEFFGLTPREATATDPQQRLLLEVAWEAVERAGIDPQSLRGSDTGVFTGVMYNDYGSRLATTPEGYEGHLLTGTISSVVSGRLSYTFGLEGPAVTLDTACSSSLVAIHLAAQALRGGECGLALAGGVTVMSTPTTFIEFSRQRGLSPDGRCKAFSADADGTGWSEGAGILLLERLSDAQRHGHTVVAVLRGSAVNQDGASNGLTAPNGPSQERVIRQALQNAGLSTSDVDVVEAHGTGTTLGDPIEANALLATYGQDREIPLRLGSIKSNVGHTQAAAGVAGVIKMAMALRHGHLPATLHVDEPTPHVDWGTGAVELVTEPVDWPDTGRPRRAAVSSFGISGTNAHVIVEQAPVAPEPRSEDDTPEPPLLLSARSEAALAARAEQVHALLTAHPGTRPARALATRAPLLRHRAAVTGDDPVAGLRALADGRPAPDVLLGTATPRGRTAFVFPGQGSQWSRMALDLHAADPTFRTHLDACAEALRPHTDWDLLHELAGPLDRVDIVQPALWAVMVSLARLWEHHGVRPDTVIGHSQGEIAAAHIAGALTLEDSATVVALRSKAITRLAGTGGMVSAQLPAADVERRIARYGGAVEIAAANGPTSTVVSGAVAELAEFVAACEADGVRARTVPVDYASHSAQVDPLREPLLELLSGIRPRPSEIAFHSTVEGGPVDTTTLDAEYWFRNLRRTVGFADGTRALLATGHRTFVEVSAHPVLTTAVGETVEEAEVDAVVLESLRRDDGGAPRFRAALAKAHVHGVDVDWRVAPANVELPTYPFQRKRFWLDAPASTGDAAALGLRQAEHRLLGVTLRTADSDAVVLTGRLSTTEQPWLAEHAVGGTVLLPGAALVELAVHAGDQVGLGHLAELTLQAPVVLDAVLDLQVLVGPAEGDGRAVSVHTSPAGAGVWTRHATGVLTADGAEPEHLAEWPPAGAVAVPVDGFYDDLADRGYHYGPAFRGVRAAWRDGEVVHAEVALPEDADVSGFGLHPALLDAALHAAGLASAADGVRLPFGWTGVRLHATGARSARVRLSPVGPDSIAVLLTDDTGRPVASVASLVVRPVDPAALGGSRTGTSALFGVDLVPVGLPAAPESRPWVALGEDGSGLGLDPVTAEVLAASPDGVTTALWTCPPGEVEEVVAEALAVVRAWTAEPALDGVRLVVLTRADQLAHRAVAGLLRTARAEHPDRVRHVDVDDHPDTRRALAAAVAAEHPELVVRGGSAAVPRMVRAADVPVLGEPDDGPWRLSLTIRGELDSLSLTACPEVLRPLAAGEVRVAVRAGGLNFRDVLLALGMVPDDERPPVGEGSGVVLEVGPEVTGLAPGDRVMGLFSSGVGPVAVTDRRLVAPMPKGLSFAQAAGVPVVYLTAFYGLADLAGLRAGESLLLHAATGGVGFAALQLARHWGVEVFATASSGKRDVLRAAGFDDDHLADSRSLGYAAHFGAVTGGRGVDVVLNSLAHEHVEESLALLPRGGRFLEMGKTDIRDPEEVARAHAGVRYRAFDVLDAGPERIGAMLDEIRELFDQGALTPMPVTAWDIHRAPEAFRYLSQARHVGKVVLTVPTAPDPDGTVLVTGGTGVLGALVARHLVERRGVRRLLLTSRRGPDAEGAAELTARLRAAGAEVSVVACDVADRAAVADLVASAHRLTGVVHAAGVIDDGLLEALTPQQLDAVLRAKARSAAHLHELTRDLDLSSFLLFSSLAGVLGNAGQGGYAAANAYLDGLAEHRRALGLPGTSIAWGLWARTSAMTGHLTGADLDRLDRMGMAAIDDEQGLALFDAALDLHRHLVVAAPVDAARFRATGRAVPDVLSALAPSSATRRRVAESTTTASRIDRLVVLPAPQRRKAVLELVRESAAVVLGHGAASAIDGDRAFKELGFDSLTAVELRNRLANAIGVRLPATVVFDHPTPAVLAGFVDGLLVPEQEATARSVVAELERLPVEQLDEVERDLLTARLQDLLRVLTTRAVDERDLTAASDDEIFDFIDSELGTS</sequence>
<comment type="function">
    <text evidence="10">Involved in the biosynthesis of antibiotic erythromycin via the biosynthesis of its aglycone precursor, 6-deoxyerythronolide B (6-dEB).</text>
</comment>
<protein>
    <recommendedName>
        <fullName evidence="13">6-deoxyerythronolide-B synthase</fullName>
        <ecNumber evidence="13">2.3.1.94</ecNumber>
    </recommendedName>
</protein>
<proteinExistence type="predicted"/>
<dbReference type="InterPro" id="IPR013154">
    <property type="entry name" value="ADH-like_N"/>
</dbReference>
<feature type="active site" description="Proton acceptor; for dehydratase activity" evidence="14">
    <location>
        <position position="2560"/>
    </location>
</feature>
<dbReference type="InterPro" id="IPR055123">
    <property type="entry name" value="SpnB-like_Rossmann"/>
</dbReference>
<dbReference type="CDD" id="cd00833">
    <property type="entry name" value="PKS"/>
    <property type="match status" value="2"/>
</dbReference>
<evidence type="ECO:0000256" key="3">
    <source>
        <dbReference type="ARBA" id="ARBA00022553"/>
    </source>
</evidence>
<dbReference type="SMART" id="SM00822">
    <property type="entry name" value="PKS_KR"/>
    <property type="match status" value="2"/>
</dbReference>
<keyword evidence="6" id="KW-0045">Antibiotic biosynthesis</keyword>
<feature type="active site" description="Proton donor; for dehydratase activity" evidence="14">
    <location>
        <position position="1082"/>
    </location>
</feature>
<dbReference type="Pfam" id="PF08990">
    <property type="entry name" value="Docking"/>
    <property type="match status" value="1"/>
</dbReference>
<dbReference type="GO" id="GO:0016491">
    <property type="term" value="F:oxidoreductase activity"/>
    <property type="evidence" value="ECO:0007669"/>
    <property type="project" value="InterPro"/>
</dbReference>
<dbReference type="SUPFAM" id="SSF55048">
    <property type="entry name" value="Probable ACP-binding domain of malonyl-CoA ACP transacylase"/>
    <property type="match status" value="2"/>
</dbReference>
<feature type="active site" description="Proton acceptor; for dehydratase activity" evidence="14">
    <location>
        <position position="925"/>
    </location>
</feature>
<keyword evidence="2" id="KW-0596">Phosphopantetheine</keyword>
<dbReference type="InterPro" id="IPR016035">
    <property type="entry name" value="Acyl_Trfase/lysoPLipase"/>
</dbReference>
<dbReference type="SUPFAM" id="SSF101173">
    <property type="entry name" value="Docking domain B of the erythromycin polyketide synthase (DEBS)"/>
    <property type="match status" value="1"/>
</dbReference>
<organism evidence="18 19">
    <name type="scientific">Umezawaea tangerina</name>
    <dbReference type="NCBI Taxonomy" id="84725"/>
    <lineage>
        <taxon>Bacteria</taxon>
        <taxon>Bacillati</taxon>
        <taxon>Actinomycetota</taxon>
        <taxon>Actinomycetes</taxon>
        <taxon>Pseudonocardiales</taxon>
        <taxon>Pseudonocardiaceae</taxon>
        <taxon>Umezawaea</taxon>
    </lineage>
</organism>
<evidence type="ECO:0000313" key="19">
    <source>
        <dbReference type="Proteomes" id="UP000239494"/>
    </source>
</evidence>
<dbReference type="GO" id="GO:0031177">
    <property type="term" value="F:phosphopantetheine binding"/>
    <property type="evidence" value="ECO:0007669"/>
    <property type="project" value="InterPro"/>
</dbReference>
<dbReference type="PANTHER" id="PTHR43775">
    <property type="entry name" value="FATTY ACID SYNTHASE"/>
    <property type="match status" value="1"/>
</dbReference>
<dbReference type="Pfam" id="PF08659">
    <property type="entry name" value="KR"/>
    <property type="match status" value="2"/>
</dbReference>
<evidence type="ECO:0000256" key="11">
    <source>
        <dbReference type="ARBA" id="ARBA00060622"/>
    </source>
</evidence>
<evidence type="ECO:0000259" key="17">
    <source>
        <dbReference type="PROSITE" id="PS52019"/>
    </source>
</evidence>
<comment type="catalytic activity">
    <reaction evidence="9">
        <text>6 (S)-methylmalonyl-CoA + propanoyl-CoA + 6 NADPH + 12 H(+) = 6-deoxyerythronolide B + 6 CO2 + 6 NADP(+) + 7 CoA + H2O</text>
        <dbReference type="Rhea" id="RHEA:23068"/>
        <dbReference type="ChEBI" id="CHEBI:15377"/>
        <dbReference type="ChEBI" id="CHEBI:15378"/>
        <dbReference type="ChEBI" id="CHEBI:16089"/>
        <dbReference type="ChEBI" id="CHEBI:16526"/>
        <dbReference type="ChEBI" id="CHEBI:57287"/>
        <dbReference type="ChEBI" id="CHEBI:57327"/>
        <dbReference type="ChEBI" id="CHEBI:57392"/>
        <dbReference type="ChEBI" id="CHEBI:57783"/>
        <dbReference type="ChEBI" id="CHEBI:58349"/>
        <dbReference type="EC" id="2.3.1.94"/>
    </reaction>
</comment>
<feature type="active site" description="Proton donor; for dehydratase activity" evidence="14">
    <location>
        <position position="2717"/>
    </location>
</feature>
<keyword evidence="3" id="KW-0597">Phosphoprotein</keyword>
<evidence type="ECO:0000256" key="7">
    <source>
        <dbReference type="ARBA" id="ARBA00023268"/>
    </source>
</evidence>
<dbReference type="InterPro" id="IPR014043">
    <property type="entry name" value="Acyl_transferase_dom"/>
</dbReference>
<dbReference type="GO" id="GO:0004312">
    <property type="term" value="F:fatty acid synthase activity"/>
    <property type="evidence" value="ECO:0007669"/>
    <property type="project" value="TreeGrafter"/>
</dbReference>
<evidence type="ECO:0000256" key="9">
    <source>
        <dbReference type="ARBA" id="ARBA00052442"/>
    </source>
</evidence>
<dbReference type="Gene3D" id="3.40.50.11460">
    <property type="match status" value="1"/>
</dbReference>
<dbReference type="InterPro" id="IPR036299">
    <property type="entry name" value="Polyketide_synth_docking_sf"/>
</dbReference>
<dbReference type="InterPro" id="IPR049900">
    <property type="entry name" value="PKS_mFAS_DH"/>
</dbReference>
<dbReference type="InterPro" id="IPR016039">
    <property type="entry name" value="Thiolase-like"/>
</dbReference>
<dbReference type="Gene3D" id="3.90.180.10">
    <property type="entry name" value="Medium-chain alcohol dehydrogenases, catalytic domain"/>
    <property type="match status" value="1"/>
</dbReference>
<dbReference type="Pfam" id="PF02801">
    <property type="entry name" value="Ketoacyl-synt_C"/>
    <property type="match status" value="2"/>
</dbReference>
<dbReference type="FunFam" id="3.40.47.10:FF:000019">
    <property type="entry name" value="Polyketide synthase type I"/>
    <property type="match status" value="2"/>
</dbReference>
<dbReference type="InterPro" id="IPR049551">
    <property type="entry name" value="PKS_DH_C"/>
</dbReference>
<dbReference type="InterPro" id="IPR014031">
    <property type="entry name" value="Ketoacyl_synth_C"/>
</dbReference>
<dbReference type="SUPFAM" id="SSF50129">
    <property type="entry name" value="GroES-like"/>
    <property type="match status" value="1"/>
</dbReference>
<dbReference type="SMART" id="SM00826">
    <property type="entry name" value="PKS_DH"/>
    <property type="match status" value="2"/>
</dbReference>
<dbReference type="PROSITE" id="PS00606">
    <property type="entry name" value="KS3_1"/>
    <property type="match status" value="2"/>
</dbReference>
<dbReference type="InterPro" id="IPR018201">
    <property type="entry name" value="Ketoacyl_synth_AS"/>
</dbReference>
<evidence type="ECO:0000256" key="8">
    <source>
        <dbReference type="ARBA" id="ARBA00023315"/>
    </source>
</evidence>
<dbReference type="Gene3D" id="3.40.366.10">
    <property type="entry name" value="Malonyl-Coenzyme A Acyl Carrier Protein, domain 2"/>
    <property type="match status" value="2"/>
</dbReference>
<dbReference type="FunFam" id="3.40.50.720:FF:000209">
    <property type="entry name" value="Polyketide synthase Pks12"/>
    <property type="match status" value="1"/>
</dbReference>
<dbReference type="InterPro" id="IPR036736">
    <property type="entry name" value="ACP-like_sf"/>
</dbReference>
<dbReference type="RefSeq" id="WP_106194442.1">
    <property type="nucleotide sequence ID" value="NZ_PVTF01000015.1"/>
</dbReference>
<dbReference type="Gene3D" id="3.30.70.3290">
    <property type="match status" value="2"/>
</dbReference>
<dbReference type="EMBL" id="PVTF01000015">
    <property type="protein sequence ID" value="PRY34878.1"/>
    <property type="molecule type" value="Genomic_DNA"/>
</dbReference>
<dbReference type="InterPro" id="IPR049552">
    <property type="entry name" value="PKS_DH_N"/>
</dbReference>
<evidence type="ECO:0000256" key="14">
    <source>
        <dbReference type="PROSITE-ProRule" id="PRU01363"/>
    </source>
</evidence>
<dbReference type="SUPFAM" id="SSF51735">
    <property type="entry name" value="NAD(P)-binding Rossmann-fold domains"/>
    <property type="match status" value="5"/>
</dbReference>
<dbReference type="InterPro" id="IPR057326">
    <property type="entry name" value="KR_dom"/>
</dbReference>
<comment type="caution">
    <text evidence="18">The sequence shown here is derived from an EMBL/GenBank/DDBJ whole genome shotgun (WGS) entry which is preliminary data.</text>
</comment>
<dbReference type="FunFam" id="3.40.366.10:FF:000002">
    <property type="entry name" value="Probable polyketide synthase 2"/>
    <property type="match status" value="1"/>
</dbReference>
<keyword evidence="7" id="KW-0511">Multifunctional enzyme</keyword>
<dbReference type="Pfam" id="PF00698">
    <property type="entry name" value="Acyl_transf_1"/>
    <property type="match status" value="2"/>
</dbReference>
<dbReference type="Gene3D" id="3.40.50.720">
    <property type="entry name" value="NAD(P)-binding Rossmann-like Domain"/>
    <property type="match status" value="2"/>
</dbReference>
<dbReference type="InterPro" id="IPR020841">
    <property type="entry name" value="PKS_Beta-ketoAc_synthase_dom"/>
</dbReference>
<dbReference type="Gene3D" id="1.10.1200.10">
    <property type="entry name" value="ACP-like"/>
    <property type="match status" value="2"/>
</dbReference>
<dbReference type="InterPro" id="IPR036291">
    <property type="entry name" value="NAD(P)-bd_dom_sf"/>
</dbReference>
<feature type="domain" description="Ketosynthase family 3 (KS3)" evidence="16">
    <location>
        <begin position="1651"/>
        <end position="2075"/>
    </location>
</feature>
<dbReference type="Pfam" id="PF16197">
    <property type="entry name" value="KAsynt_C_assoc"/>
    <property type="match status" value="2"/>
</dbReference>
<feature type="domain" description="Carrier" evidence="15">
    <location>
        <begin position="1560"/>
        <end position="1635"/>
    </location>
</feature>
<feature type="region of interest" description="N-terminal hotdog fold" evidence="14">
    <location>
        <begin position="895"/>
        <end position="1012"/>
    </location>
</feature>
<dbReference type="Gene3D" id="3.40.47.10">
    <property type="match status" value="2"/>
</dbReference>
<reference evidence="18 19" key="1">
    <citation type="submission" date="2018-03" db="EMBL/GenBank/DDBJ databases">
        <title>Genomic Encyclopedia of Archaeal and Bacterial Type Strains, Phase II (KMG-II): from individual species to whole genera.</title>
        <authorList>
            <person name="Goeker M."/>
        </authorList>
    </citation>
    <scope>NUCLEOTIDE SEQUENCE [LARGE SCALE GENOMIC DNA]</scope>
    <source>
        <strain evidence="18 19">DSM 44720</strain>
    </source>
</reference>
<comment type="subunit">
    <text evidence="12">Homodimer. Erythronolide synthase is composed of EryAI, EryAII and EryAIII multimodular (2 modules) polypeptides each coding for a functional synthase subunit which participates in 2 of the six FAS-like elongation steps required for formation of the polyketide. Module 1, 2, 3, 4, 5, and 6 participating in biosynthesis steps 1, 2, 3, 4, 5, and 6, respectively.</text>
</comment>
<keyword evidence="8" id="KW-0012">Acyltransferase</keyword>
<feature type="region of interest" description="C-terminal hotdog fold" evidence="14">
    <location>
        <begin position="1021"/>
        <end position="1157"/>
    </location>
</feature>
<keyword evidence="4 18" id="KW-0808">Transferase</keyword>
<dbReference type="SUPFAM" id="SSF53901">
    <property type="entry name" value="Thiolase-like"/>
    <property type="match status" value="2"/>
</dbReference>
<dbReference type="InterPro" id="IPR015083">
    <property type="entry name" value="NorB/c/GfsB-D-like_docking"/>
</dbReference>
<dbReference type="SMART" id="SM00823">
    <property type="entry name" value="PKS_PP"/>
    <property type="match status" value="2"/>
</dbReference>
<dbReference type="InterPro" id="IPR013968">
    <property type="entry name" value="PKS_KR"/>
</dbReference>
<evidence type="ECO:0000256" key="12">
    <source>
        <dbReference type="ARBA" id="ARBA00063272"/>
    </source>
</evidence>
<dbReference type="InterPro" id="IPR020806">
    <property type="entry name" value="PKS_PP-bd"/>
</dbReference>
<feature type="domain" description="PKS/mFAS DH" evidence="17">
    <location>
        <begin position="2528"/>
        <end position="2792"/>
    </location>
</feature>
<dbReference type="Pfam" id="PF21089">
    <property type="entry name" value="PKS_DH_N"/>
    <property type="match status" value="2"/>
</dbReference>
<dbReference type="SMART" id="SM00829">
    <property type="entry name" value="PKS_ER"/>
    <property type="match status" value="1"/>
</dbReference>
<evidence type="ECO:0000256" key="13">
    <source>
        <dbReference type="ARBA" id="ARBA00066981"/>
    </source>
</evidence>
<dbReference type="InterPro" id="IPR009081">
    <property type="entry name" value="PP-bd_ACP"/>
</dbReference>
<feature type="domain" description="Ketosynthase family 3 (KS3)" evidence="16">
    <location>
        <begin position="36"/>
        <end position="460"/>
    </location>
</feature>
<dbReference type="InterPro" id="IPR011032">
    <property type="entry name" value="GroES-like_sf"/>
</dbReference>
<dbReference type="Pfam" id="PF14765">
    <property type="entry name" value="PS-DH"/>
    <property type="match status" value="2"/>
</dbReference>
<accession>A0A2T0SN98</accession>
<evidence type="ECO:0000259" key="15">
    <source>
        <dbReference type="PROSITE" id="PS50075"/>
    </source>
</evidence>
<comment type="pathway">
    <text evidence="11">Antibiotic biosynthesis; erythromycin biosynthesis.</text>
</comment>
<dbReference type="GO" id="GO:0004315">
    <property type="term" value="F:3-oxoacyl-[acyl-carrier-protein] synthase activity"/>
    <property type="evidence" value="ECO:0007669"/>
    <property type="project" value="InterPro"/>
</dbReference>
<dbReference type="SUPFAM" id="SSF52151">
    <property type="entry name" value="FabD/lysophospholipase-like"/>
    <property type="match status" value="2"/>
</dbReference>
<dbReference type="FunFam" id="1.10.1200.10:FF:000007">
    <property type="entry name" value="Probable polyketide synthase pks17"/>
    <property type="match status" value="2"/>
</dbReference>
<name>A0A2T0SN98_9PSEU</name>
<dbReference type="PROSITE" id="PS52019">
    <property type="entry name" value="PKS_MFAS_DH"/>
    <property type="match status" value="2"/>
</dbReference>
<gene>
    <name evidence="18" type="ORF">CLV43_115154</name>
</gene>
<dbReference type="InterPro" id="IPR014030">
    <property type="entry name" value="Ketoacyl_synth_N"/>
</dbReference>
<dbReference type="SMART" id="SM00825">
    <property type="entry name" value="PKS_KS"/>
    <property type="match status" value="2"/>
</dbReference>
<keyword evidence="5" id="KW-0677">Repeat</keyword>
<evidence type="ECO:0000256" key="5">
    <source>
        <dbReference type="ARBA" id="ARBA00022737"/>
    </source>
</evidence>
<feature type="region of interest" description="C-terminal hotdog fold" evidence="14">
    <location>
        <begin position="2658"/>
        <end position="2792"/>
    </location>
</feature>
<dbReference type="EC" id="2.3.1.94" evidence="13"/>
<evidence type="ECO:0000256" key="10">
    <source>
        <dbReference type="ARBA" id="ARBA00060158"/>
    </source>
</evidence>
<dbReference type="GO" id="GO:0006633">
    <property type="term" value="P:fatty acid biosynthetic process"/>
    <property type="evidence" value="ECO:0007669"/>
    <property type="project" value="InterPro"/>
</dbReference>
<dbReference type="InterPro" id="IPR001227">
    <property type="entry name" value="Ac_transferase_dom_sf"/>
</dbReference>
<dbReference type="Pfam" id="PF00109">
    <property type="entry name" value="ketoacyl-synt"/>
    <property type="match status" value="2"/>
</dbReference>
<dbReference type="SMART" id="SM01294">
    <property type="entry name" value="PKS_PP_betabranch"/>
    <property type="match status" value="2"/>
</dbReference>
<evidence type="ECO:0000259" key="16">
    <source>
        <dbReference type="PROSITE" id="PS52004"/>
    </source>
</evidence>
<dbReference type="Pfam" id="PF00550">
    <property type="entry name" value="PP-binding"/>
    <property type="match status" value="2"/>
</dbReference>
<dbReference type="CDD" id="cd08956">
    <property type="entry name" value="KR_3_FAS_SDR_x"/>
    <property type="match status" value="2"/>
</dbReference>
<evidence type="ECO:0000313" key="18">
    <source>
        <dbReference type="EMBL" id="PRY34878.1"/>
    </source>
</evidence>
<feature type="domain" description="PKS/mFAS DH" evidence="17">
    <location>
        <begin position="895"/>
        <end position="1157"/>
    </location>
</feature>
<dbReference type="InterPro" id="IPR020843">
    <property type="entry name" value="ER"/>
</dbReference>
<comment type="cofactor">
    <cofactor evidence="1">
        <name>pantetheine 4'-phosphate</name>
        <dbReference type="ChEBI" id="CHEBI:47942"/>
    </cofactor>
</comment>
<evidence type="ECO:0000256" key="6">
    <source>
        <dbReference type="ARBA" id="ARBA00023194"/>
    </source>
</evidence>
<dbReference type="Pfam" id="PF08240">
    <property type="entry name" value="ADH_N"/>
    <property type="match status" value="1"/>
</dbReference>
<dbReference type="Pfam" id="PF22953">
    <property type="entry name" value="SpnB_Rossmann"/>
    <property type="match status" value="2"/>
</dbReference>